<dbReference type="InterPro" id="IPR011990">
    <property type="entry name" value="TPR-like_helical_dom_sf"/>
</dbReference>
<feature type="chain" id="PRO_5013318649" evidence="4">
    <location>
        <begin position="21"/>
        <end position="576"/>
    </location>
</feature>
<dbReference type="Proteomes" id="UP000189981">
    <property type="component" value="Unassembled WGS sequence"/>
</dbReference>
<dbReference type="Pfam" id="PF13181">
    <property type="entry name" value="TPR_8"/>
    <property type="match status" value="1"/>
</dbReference>
<dbReference type="EMBL" id="FUYR01000003">
    <property type="protein sequence ID" value="SKB79757.1"/>
    <property type="molecule type" value="Genomic_DNA"/>
</dbReference>
<accession>A0A1T5E724</accession>
<feature type="repeat" description="TPR" evidence="3">
    <location>
        <begin position="387"/>
        <end position="420"/>
    </location>
</feature>
<dbReference type="Pfam" id="PF07719">
    <property type="entry name" value="TPR_2"/>
    <property type="match status" value="1"/>
</dbReference>
<dbReference type="PANTHER" id="PTHR12558">
    <property type="entry name" value="CELL DIVISION CYCLE 16,23,27"/>
    <property type="match status" value="1"/>
</dbReference>
<dbReference type="PANTHER" id="PTHR12558:SF13">
    <property type="entry name" value="CELL DIVISION CYCLE PROTEIN 27 HOMOLOG"/>
    <property type="match status" value="1"/>
</dbReference>
<dbReference type="Pfam" id="PF14559">
    <property type="entry name" value="TPR_19"/>
    <property type="match status" value="2"/>
</dbReference>
<organism evidence="5 6">
    <name type="scientific">Daejeonella lutea</name>
    <dbReference type="NCBI Taxonomy" id="572036"/>
    <lineage>
        <taxon>Bacteria</taxon>
        <taxon>Pseudomonadati</taxon>
        <taxon>Bacteroidota</taxon>
        <taxon>Sphingobacteriia</taxon>
        <taxon>Sphingobacteriales</taxon>
        <taxon>Sphingobacteriaceae</taxon>
        <taxon>Daejeonella</taxon>
    </lineage>
</organism>
<dbReference type="Gene3D" id="1.25.40.10">
    <property type="entry name" value="Tetratricopeptide repeat domain"/>
    <property type="match status" value="3"/>
</dbReference>
<keyword evidence="2 3" id="KW-0802">TPR repeat</keyword>
<keyword evidence="1" id="KW-0677">Repeat</keyword>
<feature type="repeat" description="TPR" evidence="3">
    <location>
        <begin position="425"/>
        <end position="458"/>
    </location>
</feature>
<name>A0A1T5E724_9SPHI</name>
<reference evidence="6" key="1">
    <citation type="submission" date="2017-02" db="EMBL/GenBank/DDBJ databases">
        <authorList>
            <person name="Varghese N."/>
            <person name="Submissions S."/>
        </authorList>
    </citation>
    <scope>NUCLEOTIDE SEQUENCE [LARGE SCALE GENOMIC DNA]</scope>
    <source>
        <strain evidence="6">DSM 22385</strain>
    </source>
</reference>
<dbReference type="PROSITE" id="PS50293">
    <property type="entry name" value="TPR_REGION"/>
    <property type="match status" value="1"/>
</dbReference>
<dbReference type="OrthoDB" id="9814220at2"/>
<dbReference type="RefSeq" id="WP_079703292.1">
    <property type="nucleotide sequence ID" value="NZ_FUYR01000003.1"/>
</dbReference>
<feature type="signal peptide" evidence="4">
    <location>
        <begin position="1"/>
        <end position="20"/>
    </location>
</feature>
<evidence type="ECO:0000313" key="5">
    <source>
        <dbReference type="EMBL" id="SKB79757.1"/>
    </source>
</evidence>
<evidence type="ECO:0000256" key="2">
    <source>
        <dbReference type="ARBA" id="ARBA00022803"/>
    </source>
</evidence>
<sequence>MKTKLLFTFALAIIVIDAAAQKVPGGPVIVVGKVLSQKDSLQAREIYFDGLHEKLMENYPRAAVSFNKVLEIDPANDAAMYELANMSFAQNKQTEAERLIRNAVTVKPDNEWYWSFLSQIYKKTNNISELILVLEELIRLRPDKEDNYYDRANAFMILKKTDQAVAAYDEIESKFGSSQDLSAAKQRILLQQGKPEKVEQELEKQIKDQPDDVRNYLYLSEVYTKSGDRNKAIAVLNKAKAVDPGNAMIRLALADNYKALKQFDNTFIELKVAFADPNLNVDEKVRIVLSFFPMFADFKAQAYANELSSIMTATHPEEAKAFAVYGDVLFQQKKYAEARDSYKKALKLNDQIYQIWEQLLRIEVSQGDFQQAIADGEQGLAVFPNQAELYLYTGIAYAQTKKHEKAVSYLKNAADLETEDQEIRTQIFSTLGDSYNALKKYKESDESYEKALEIHPDNSYVLNNYAYYLSLRGENLDKAEKMSKRAVQLNPNNASSEDTYAWILFKLKRYTEAKTWIERALRNDTTNSSTQMEHYGDILYLLGEKDLALQQWIKAKGTGAGSEQLNKKINEKRYVE</sequence>
<evidence type="ECO:0000313" key="6">
    <source>
        <dbReference type="Proteomes" id="UP000189981"/>
    </source>
</evidence>
<proteinExistence type="predicted"/>
<dbReference type="SMART" id="SM00028">
    <property type="entry name" value="TPR"/>
    <property type="match status" value="10"/>
</dbReference>
<evidence type="ECO:0000256" key="3">
    <source>
        <dbReference type="PROSITE-ProRule" id="PRU00339"/>
    </source>
</evidence>
<keyword evidence="4" id="KW-0732">Signal</keyword>
<dbReference type="InterPro" id="IPR019734">
    <property type="entry name" value="TPR_rpt"/>
</dbReference>
<dbReference type="SUPFAM" id="SSF48452">
    <property type="entry name" value="TPR-like"/>
    <property type="match status" value="2"/>
</dbReference>
<feature type="repeat" description="TPR" evidence="3">
    <location>
        <begin position="319"/>
        <end position="352"/>
    </location>
</feature>
<dbReference type="Pfam" id="PF13431">
    <property type="entry name" value="TPR_17"/>
    <property type="match status" value="1"/>
</dbReference>
<protein>
    <submittedName>
        <fullName evidence="5">Tfp pilus assembly protein PilF</fullName>
    </submittedName>
</protein>
<gene>
    <name evidence="5" type="ORF">SAMN05661099_2763</name>
</gene>
<feature type="repeat" description="TPR" evidence="3">
    <location>
        <begin position="213"/>
        <end position="246"/>
    </location>
</feature>
<dbReference type="Pfam" id="PF13432">
    <property type="entry name" value="TPR_16"/>
    <property type="match status" value="1"/>
</dbReference>
<dbReference type="InterPro" id="IPR013105">
    <property type="entry name" value="TPR_2"/>
</dbReference>
<dbReference type="STRING" id="572036.SAMN05661099_2763"/>
<dbReference type="PROSITE" id="PS50005">
    <property type="entry name" value="TPR"/>
    <property type="match status" value="4"/>
</dbReference>
<evidence type="ECO:0000256" key="4">
    <source>
        <dbReference type="SAM" id="SignalP"/>
    </source>
</evidence>
<keyword evidence="6" id="KW-1185">Reference proteome</keyword>
<evidence type="ECO:0000256" key="1">
    <source>
        <dbReference type="ARBA" id="ARBA00022737"/>
    </source>
</evidence>
<dbReference type="AlphaFoldDB" id="A0A1T5E724"/>